<evidence type="ECO:0000313" key="7">
    <source>
        <dbReference type="Proteomes" id="UP000559256"/>
    </source>
</evidence>
<dbReference type="InterPro" id="IPR019775">
    <property type="entry name" value="WD40_repeat_CS"/>
</dbReference>
<name>A0A8H5GHV8_9AGAR</name>
<dbReference type="GO" id="GO:1990234">
    <property type="term" value="C:transferase complex"/>
    <property type="evidence" value="ECO:0007669"/>
    <property type="project" value="UniProtKB-ARBA"/>
</dbReference>
<dbReference type="InterPro" id="IPR056884">
    <property type="entry name" value="NPHP3-like_N"/>
</dbReference>
<organism evidence="6 7">
    <name type="scientific">Tetrapyrgos nigripes</name>
    <dbReference type="NCBI Taxonomy" id="182062"/>
    <lineage>
        <taxon>Eukaryota</taxon>
        <taxon>Fungi</taxon>
        <taxon>Dikarya</taxon>
        <taxon>Basidiomycota</taxon>
        <taxon>Agaricomycotina</taxon>
        <taxon>Agaricomycetes</taxon>
        <taxon>Agaricomycetidae</taxon>
        <taxon>Agaricales</taxon>
        <taxon>Marasmiineae</taxon>
        <taxon>Marasmiaceae</taxon>
        <taxon>Tetrapyrgos</taxon>
    </lineage>
</organism>
<feature type="repeat" description="WD" evidence="3">
    <location>
        <begin position="1037"/>
        <end position="1078"/>
    </location>
</feature>
<dbReference type="Gene3D" id="2.130.10.10">
    <property type="entry name" value="YVTN repeat-like/Quinoprotein amine dehydrogenase"/>
    <property type="match status" value="6"/>
</dbReference>
<feature type="repeat" description="WD" evidence="3">
    <location>
        <begin position="1331"/>
        <end position="1372"/>
    </location>
</feature>
<feature type="repeat" description="WD" evidence="3">
    <location>
        <begin position="1373"/>
        <end position="1414"/>
    </location>
</feature>
<feature type="region of interest" description="Disordered" evidence="4">
    <location>
        <begin position="66"/>
        <end position="113"/>
    </location>
</feature>
<feature type="repeat" description="WD" evidence="3">
    <location>
        <begin position="792"/>
        <end position="826"/>
    </location>
</feature>
<dbReference type="Pfam" id="PF24883">
    <property type="entry name" value="NPHP3_N"/>
    <property type="match status" value="1"/>
</dbReference>
<feature type="compositionally biased region" description="Polar residues" evidence="4">
    <location>
        <begin position="91"/>
        <end position="100"/>
    </location>
</feature>
<keyword evidence="2" id="KW-0677">Repeat</keyword>
<feature type="repeat" description="WD" evidence="3">
    <location>
        <begin position="1247"/>
        <end position="1288"/>
    </location>
</feature>
<protein>
    <recommendedName>
        <fullName evidence="5">Nephrocystin 3-like N-terminal domain-containing protein</fullName>
    </recommendedName>
</protein>
<dbReference type="EMBL" id="JAACJM010000029">
    <property type="protein sequence ID" value="KAF5365096.1"/>
    <property type="molecule type" value="Genomic_DNA"/>
</dbReference>
<dbReference type="SUPFAM" id="SSF50998">
    <property type="entry name" value="Quinoprotein alcohol dehydrogenase-like"/>
    <property type="match status" value="1"/>
</dbReference>
<proteinExistence type="predicted"/>
<accession>A0A8H5GHV8</accession>
<dbReference type="InterPro" id="IPR036322">
    <property type="entry name" value="WD40_repeat_dom_sf"/>
</dbReference>
<dbReference type="PANTHER" id="PTHR22847:SF637">
    <property type="entry name" value="WD REPEAT DOMAIN 5B"/>
    <property type="match status" value="1"/>
</dbReference>
<dbReference type="Pfam" id="PF25173">
    <property type="entry name" value="Beta-prop_WDR3_1st"/>
    <property type="match status" value="1"/>
</dbReference>
<reference evidence="6 7" key="1">
    <citation type="journal article" date="2020" name="ISME J.">
        <title>Uncovering the hidden diversity of litter-decomposition mechanisms in mushroom-forming fungi.</title>
        <authorList>
            <person name="Floudas D."/>
            <person name="Bentzer J."/>
            <person name="Ahren D."/>
            <person name="Johansson T."/>
            <person name="Persson P."/>
            <person name="Tunlid A."/>
        </authorList>
    </citation>
    <scope>NUCLEOTIDE SEQUENCE [LARGE SCALE GENOMIC DNA]</scope>
    <source>
        <strain evidence="6 7">CBS 291.85</strain>
    </source>
</reference>
<dbReference type="SUPFAM" id="SSF50978">
    <property type="entry name" value="WD40 repeat-like"/>
    <property type="match status" value="2"/>
</dbReference>
<evidence type="ECO:0000256" key="4">
    <source>
        <dbReference type="SAM" id="MobiDB-lite"/>
    </source>
</evidence>
<dbReference type="Proteomes" id="UP000559256">
    <property type="component" value="Unassembled WGS sequence"/>
</dbReference>
<dbReference type="InterPro" id="IPR015943">
    <property type="entry name" value="WD40/YVTN_repeat-like_dom_sf"/>
</dbReference>
<evidence type="ECO:0000313" key="6">
    <source>
        <dbReference type="EMBL" id="KAF5365096.1"/>
    </source>
</evidence>
<evidence type="ECO:0000256" key="2">
    <source>
        <dbReference type="ARBA" id="ARBA00022737"/>
    </source>
</evidence>
<dbReference type="PANTHER" id="PTHR22847">
    <property type="entry name" value="WD40 REPEAT PROTEIN"/>
    <property type="match status" value="1"/>
</dbReference>
<feature type="repeat" description="WD" evidence="3">
    <location>
        <begin position="995"/>
        <end position="1036"/>
    </location>
</feature>
<sequence>MKQVRKFLHIDKKQNRNPNQPRKTRVPQLGHHSSNATPRTSTADLDHNVQGPLIAPDLLTATRAPVTPPPIAPVSLTTPQPSSAHGDFDTFPTSNSMMSDTNRKGKGDAKGSGTNDYLEYGSKLTIIPDAQVMKTGEDIQSAPANRAGQSITSTPVMERGSAQAFINLMGAQQDAGGDINNTINVNLEFEKALAIERDTSKICKNQALQNLPVASAAAHTSGIYRSDVVRRACTKGTRTKVLEDIQHWLHSENAPPVFWLTGAAGMGKTTIAMTICEELEDLFHSTVTTGSITDSSGGQHPSVSFFASRQLDSGDPQYLLPTICRRLADLSSSYAGQLVAALEGDSRLATAKLDIQFEGMLVKPWQVSSSERTRDLPICIVVIDALDENGNGFIFLKKLLGAVRDSKLEGLRFLVTSRTEPHIAELCSSFEPNAVCRLQDIPVDKAQKDILLYLQEEFSGLREDMLQLIVEQSHGLFIYAATVVKMAAGSTKREQERSVEKLLKATYASTNHLDLLYQQIVKDVLQHDDEDIQHDRFHILHVILCAVHALQADVIAQLTNTDEEDVLFVVGQLHAVMYMAHDGRIQTYHASFADFALQYKCDVGTVHASLVQYCYDIMKKQLHFNICGLESSFIMDKDILDLETCVAANIHPTLQYAIVYWTTHLEKSTPSDTLRNIPRSFVDNLLLFWLEAVNLLNARIDAMRALYLVSDWIAEHDKPSIDIWKDTINFCRAFTSSEMRKSTPHLYVSALSTWNPQSHVSKCWQPCFPNIPKVSGAHSSAISMHIATECAVYCVAISPKGDQIVSGGEDSAVCVWDAASGEQLKELTGHSGPVWSVAFSPKGDQIVSGGEDSSVCVWDAASGQQLKKLTGHSGSVQSVAFSPKGDQIVSGGRDSSVRVWDAASEEQLKELTGHSGLVWSVAFSPKGDQIVSGGDDSSVCVWDAASGEQLKELTGHSGPVSSVAFSPKGDQIVSGGKDLSVHVWDAASGEQLKELRGHSGSVLSVAFAPKGDQIVSGGADSSVHVWDVASGEQLKELTRHSSWVWSVTFSPKGDQIVSGGSDLSVYVWDAASGEQLKELTGHSGSVSSVAFSPKGDQIVSGGEDFSVCVWDAASGEQLKELTGHSGLVWSVAFSPKGDQIVSGGEDSSVLVWDAVSGEQLKELRGHSGSVSSVAFSPKGDQIVSGGSDSSVRVWDAASGEQLKELTGHSGSVLSVAFSPKGDQIVSGWSDSSVCVWDAASGEQLKELTGHSDSVFSVAFSPKGDQIVSGGEDSSVLVWDAGSGEQLKKLTGHSGWVGSVAFSPKGDQIVSGGSALSVCVWDAASGEQLKELTGHSGLVWSVAFSPKGDQIVSGGKDSSVRVWDAASGEQLKEFTGYLGSVYSVAFSPKGDQIVSGGSDSSVPVWDAANGELSGHSDLVQSVEPLPEGNDLSIHASDNRLTSSNPLWCLDSSGWFMLTGTSYHLIWLPTHLRNAVYTPYTKLIISKHHPTQLSFKWNYLGRGWTDLYSPSCV</sequence>
<dbReference type="PROSITE" id="PS00678">
    <property type="entry name" value="WD_REPEATS_1"/>
    <property type="match status" value="10"/>
</dbReference>
<feature type="domain" description="Nephrocystin 3-like N-terminal" evidence="5">
    <location>
        <begin position="237"/>
        <end position="418"/>
    </location>
</feature>
<dbReference type="SUPFAM" id="SSF52540">
    <property type="entry name" value="P-loop containing nucleoside triphosphate hydrolases"/>
    <property type="match status" value="1"/>
</dbReference>
<dbReference type="PROSITE" id="PS50294">
    <property type="entry name" value="WD_REPEATS_REGION"/>
    <property type="match status" value="15"/>
</dbReference>
<feature type="region of interest" description="Disordered" evidence="4">
    <location>
        <begin position="1"/>
        <end position="44"/>
    </location>
</feature>
<gene>
    <name evidence="6" type="ORF">D9758_011004</name>
</gene>
<feature type="repeat" description="WD" evidence="3">
    <location>
        <begin position="1289"/>
        <end position="1330"/>
    </location>
</feature>
<dbReference type="CDD" id="cd00200">
    <property type="entry name" value="WD40"/>
    <property type="match status" value="3"/>
</dbReference>
<dbReference type="InterPro" id="IPR011047">
    <property type="entry name" value="Quinoprotein_ADH-like_sf"/>
</dbReference>
<evidence type="ECO:0000256" key="1">
    <source>
        <dbReference type="ARBA" id="ARBA00022574"/>
    </source>
</evidence>
<comment type="caution">
    <text evidence="6">The sequence shown here is derived from an EMBL/GenBank/DDBJ whole genome shotgun (WGS) entry which is preliminary data.</text>
</comment>
<feature type="repeat" description="WD" evidence="3">
    <location>
        <begin position="869"/>
        <end position="910"/>
    </location>
</feature>
<keyword evidence="1 3" id="KW-0853">WD repeat</keyword>
<dbReference type="InterPro" id="IPR001680">
    <property type="entry name" value="WD40_rpt"/>
</dbReference>
<dbReference type="Pfam" id="PF00400">
    <property type="entry name" value="WD40"/>
    <property type="match status" value="10"/>
</dbReference>
<dbReference type="PROSITE" id="PS50082">
    <property type="entry name" value="WD_REPEATS_2"/>
    <property type="match status" value="15"/>
</dbReference>
<feature type="compositionally biased region" description="Polar residues" evidence="4">
    <location>
        <begin position="31"/>
        <end position="43"/>
    </location>
</feature>
<dbReference type="OrthoDB" id="3266532at2759"/>
<dbReference type="InterPro" id="IPR020472">
    <property type="entry name" value="WD40_PAC1"/>
</dbReference>
<evidence type="ECO:0000256" key="3">
    <source>
        <dbReference type="PROSITE-ProRule" id="PRU00221"/>
    </source>
</evidence>
<dbReference type="PRINTS" id="PR00320">
    <property type="entry name" value="GPROTEINBRPT"/>
</dbReference>
<dbReference type="Gene3D" id="3.40.50.300">
    <property type="entry name" value="P-loop containing nucleotide triphosphate hydrolases"/>
    <property type="match status" value="1"/>
</dbReference>
<feature type="repeat" description="WD" evidence="3">
    <location>
        <begin position="953"/>
        <end position="994"/>
    </location>
</feature>
<dbReference type="SMART" id="SM00320">
    <property type="entry name" value="WD40"/>
    <property type="match status" value="15"/>
</dbReference>
<feature type="repeat" description="WD" evidence="3">
    <location>
        <begin position="1121"/>
        <end position="1162"/>
    </location>
</feature>
<feature type="repeat" description="WD" evidence="3">
    <location>
        <begin position="1163"/>
        <end position="1204"/>
    </location>
</feature>
<evidence type="ECO:0000259" key="5">
    <source>
        <dbReference type="Pfam" id="PF24883"/>
    </source>
</evidence>
<feature type="repeat" description="WD" evidence="3">
    <location>
        <begin position="911"/>
        <end position="952"/>
    </location>
</feature>
<keyword evidence="7" id="KW-1185">Reference proteome</keyword>
<feature type="repeat" description="WD" evidence="3">
    <location>
        <begin position="1205"/>
        <end position="1246"/>
    </location>
</feature>
<feature type="repeat" description="WD" evidence="3">
    <location>
        <begin position="1079"/>
        <end position="1120"/>
    </location>
</feature>
<dbReference type="InterPro" id="IPR027417">
    <property type="entry name" value="P-loop_NTPase"/>
</dbReference>
<feature type="repeat" description="WD" evidence="3">
    <location>
        <begin position="827"/>
        <end position="868"/>
    </location>
</feature>